<sequence>MKKVLMLPMLHMPVQYKTALNLPKVVEGLKQLSNLDPIVLSMIEESPEYKRVKYNMDVHEDFMVGWEILGSDPIV</sequence>
<dbReference type="EMBL" id="ABEU02000005">
    <property type="protein sequence ID" value="PNR54496.1"/>
    <property type="molecule type" value="Genomic_DNA"/>
</dbReference>
<protein>
    <submittedName>
        <fullName evidence="1 2">Uncharacterized protein</fullName>
    </submittedName>
</protein>
<dbReference type="EnsemblPlants" id="Pp3c5_25950V3.1">
    <property type="protein sequence ID" value="PAC:32953462.CDS.1"/>
    <property type="gene ID" value="Pp3c5_25950"/>
</dbReference>
<dbReference type="STRING" id="3218.A0A2K1KL43"/>
<proteinExistence type="predicted"/>
<dbReference type="Gramene" id="Pp3c5_25950V3.1">
    <property type="protein sequence ID" value="PAC:32953462.CDS.1"/>
    <property type="gene ID" value="Pp3c5_25950"/>
</dbReference>
<organism evidence="1">
    <name type="scientific">Physcomitrium patens</name>
    <name type="common">Spreading-leaved earth moss</name>
    <name type="synonym">Physcomitrella patens</name>
    <dbReference type="NCBI Taxonomy" id="3218"/>
    <lineage>
        <taxon>Eukaryota</taxon>
        <taxon>Viridiplantae</taxon>
        <taxon>Streptophyta</taxon>
        <taxon>Embryophyta</taxon>
        <taxon>Bryophyta</taxon>
        <taxon>Bryophytina</taxon>
        <taxon>Bryopsida</taxon>
        <taxon>Funariidae</taxon>
        <taxon>Funariales</taxon>
        <taxon>Funariaceae</taxon>
        <taxon>Physcomitrium</taxon>
    </lineage>
</organism>
<reference evidence="1 3" key="2">
    <citation type="journal article" date="2018" name="Plant J.">
        <title>The Physcomitrella patens chromosome-scale assembly reveals moss genome structure and evolution.</title>
        <authorList>
            <person name="Lang D."/>
            <person name="Ullrich K.K."/>
            <person name="Murat F."/>
            <person name="Fuchs J."/>
            <person name="Jenkins J."/>
            <person name="Haas F.B."/>
            <person name="Piednoel M."/>
            <person name="Gundlach H."/>
            <person name="Van Bel M."/>
            <person name="Meyberg R."/>
            <person name="Vives C."/>
            <person name="Morata J."/>
            <person name="Symeonidi A."/>
            <person name="Hiss M."/>
            <person name="Muchero W."/>
            <person name="Kamisugi Y."/>
            <person name="Saleh O."/>
            <person name="Blanc G."/>
            <person name="Decker E.L."/>
            <person name="van Gessel N."/>
            <person name="Grimwood J."/>
            <person name="Hayes R.D."/>
            <person name="Graham S.W."/>
            <person name="Gunter L.E."/>
            <person name="McDaniel S.F."/>
            <person name="Hoernstein S.N.W."/>
            <person name="Larsson A."/>
            <person name="Li F.W."/>
            <person name="Perroud P.F."/>
            <person name="Phillips J."/>
            <person name="Ranjan P."/>
            <person name="Rokshar D.S."/>
            <person name="Rothfels C.J."/>
            <person name="Schneider L."/>
            <person name="Shu S."/>
            <person name="Stevenson D.W."/>
            <person name="Thummler F."/>
            <person name="Tillich M."/>
            <person name="Villarreal Aguilar J.C."/>
            <person name="Widiez T."/>
            <person name="Wong G.K."/>
            <person name="Wymore A."/>
            <person name="Zhang Y."/>
            <person name="Zimmer A.D."/>
            <person name="Quatrano R.S."/>
            <person name="Mayer K.F.X."/>
            <person name="Goodstein D."/>
            <person name="Casacuberta J.M."/>
            <person name="Vandepoele K."/>
            <person name="Reski R."/>
            <person name="Cuming A.C."/>
            <person name="Tuskan G.A."/>
            <person name="Maumus F."/>
            <person name="Salse J."/>
            <person name="Schmutz J."/>
            <person name="Rensing S.A."/>
        </authorList>
    </citation>
    <scope>NUCLEOTIDE SEQUENCE [LARGE SCALE GENOMIC DNA]</scope>
    <source>
        <strain evidence="2 3">cv. Gransden 2004</strain>
    </source>
</reference>
<dbReference type="PaxDb" id="3218-PP1S154_29V6.1"/>
<keyword evidence="3" id="KW-1185">Reference proteome</keyword>
<evidence type="ECO:0000313" key="2">
    <source>
        <dbReference type="EnsemblPlants" id="PAC:32953462.CDS.1"/>
    </source>
</evidence>
<name>A0A2K1KL43_PHYPA</name>
<evidence type="ECO:0000313" key="1">
    <source>
        <dbReference type="EMBL" id="PNR54496.1"/>
    </source>
</evidence>
<gene>
    <name evidence="1" type="ORF">PHYPA_008173</name>
</gene>
<dbReference type="Proteomes" id="UP000006727">
    <property type="component" value="Chromosome 5"/>
</dbReference>
<reference evidence="1 3" key="1">
    <citation type="journal article" date="2008" name="Science">
        <title>The Physcomitrella genome reveals evolutionary insights into the conquest of land by plants.</title>
        <authorList>
            <person name="Rensing S."/>
            <person name="Lang D."/>
            <person name="Zimmer A."/>
            <person name="Terry A."/>
            <person name="Salamov A."/>
            <person name="Shapiro H."/>
            <person name="Nishiyama T."/>
            <person name="Perroud P.-F."/>
            <person name="Lindquist E."/>
            <person name="Kamisugi Y."/>
            <person name="Tanahashi T."/>
            <person name="Sakakibara K."/>
            <person name="Fujita T."/>
            <person name="Oishi K."/>
            <person name="Shin-I T."/>
            <person name="Kuroki Y."/>
            <person name="Toyoda A."/>
            <person name="Suzuki Y."/>
            <person name="Hashimoto A."/>
            <person name="Yamaguchi K."/>
            <person name="Sugano A."/>
            <person name="Kohara Y."/>
            <person name="Fujiyama A."/>
            <person name="Anterola A."/>
            <person name="Aoki S."/>
            <person name="Ashton N."/>
            <person name="Barbazuk W.B."/>
            <person name="Barker E."/>
            <person name="Bennetzen J."/>
            <person name="Bezanilla M."/>
            <person name="Blankenship R."/>
            <person name="Cho S.H."/>
            <person name="Dutcher S."/>
            <person name="Estelle M."/>
            <person name="Fawcett J.A."/>
            <person name="Gundlach H."/>
            <person name="Hanada K."/>
            <person name="Heyl A."/>
            <person name="Hicks K.A."/>
            <person name="Hugh J."/>
            <person name="Lohr M."/>
            <person name="Mayer K."/>
            <person name="Melkozernov A."/>
            <person name="Murata T."/>
            <person name="Nelson D."/>
            <person name="Pils B."/>
            <person name="Prigge M."/>
            <person name="Reiss B."/>
            <person name="Renner T."/>
            <person name="Rombauts S."/>
            <person name="Rushton P."/>
            <person name="Sanderfoot A."/>
            <person name="Schween G."/>
            <person name="Shiu S.-H."/>
            <person name="Stueber K."/>
            <person name="Theodoulou F.L."/>
            <person name="Tu H."/>
            <person name="Van de Peer Y."/>
            <person name="Verrier P.J."/>
            <person name="Waters E."/>
            <person name="Wood A."/>
            <person name="Yang L."/>
            <person name="Cove D."/>
            <person name="Cuming A."/>
            <person name="Hasebe M."/>
            <person name="Lucas S."/>
            <person name="Mishler D.B."/>
            <person name="Reski R."/>
            <person name="Grigoriev I."/>
            <person name="Quatrano R.S."/>
            <person name="Boore J.L."/>
        </authorList>
    </citation>
    <scope>NUCLEOTIDE SEQUENCE [LARGE SCALE GENOMIC DNA]</scope>
    <source>
        <strain evidence="2 3">cv. Gransden 2004</strain>
    </source>
</reference>
<accession>A0A2K1KL43</accession>
<dbReference type="AlphaFoldDB" id="A0A2K1KL43"/>
<reference evidence="2" key="3">
    <citation type="submission" date="2020-12" db="UniProtKB">
        <authorList>
            <consortium name="EnsemblPlants"/>
        </authorList>
    </citation>
    <scope>IDENTIFICATION</scope>
</reference>
<dbReference type="InParanoid" id="A0A2K1KL43"/>
<evidence type="ECO:0000313" key="3">
    <source>
        <dbReference type="Proteomes" id="UP000006727"/>
    </source>
</evidence>